<feature type="region of interest" description="Disordered" evidence="8">
    <location>
        <begin position="239"/>
        <end position="260"/>
    </location>
</feature>
<dbReference type="Gene3D" id="4.10.110.20">
    <property type="entry name" value="Variant surface glycoprotein MITAT 1.2, VSG 221, C-terminal domain"/>
    <property type="match status" value="1"/>
</dbReference>
<feature type="compositionally biased region" description="Basic and acidic residues" evidence="8">
    <location>
        <begin position="404"/>
        <end position="417"/>
    </location>
</feature>
<proteinExistence type="predicted"/>
<evidence type="ECO:0000256" key="6">
    <source>
        <dbReference type="ARBA" id="ARBA00023180"/>
    </source>
</evidence>
<evidence type="ECO:0000256" key="3">
    <source>
        <dbReference type="ARBA" id="ARBA00022475"/>
    </source>
</evidence>
<dbReference type="GO" id="GO:0005886">
    <property type="term" value="C:plasma membrane"/>
    <property type="evidence" value="ECO:0007669"/>
    <property type="project" value="UniProtKB-SubCell"/>
</dbReference>
<evidence type="ECO:0000256" key="8">
    <source>
        <dbReference type="SAM" id="MobiDB-lite"/>
    </source>
</evidence>
<keyword evidence="7" id="KW-0449">Lipoprotein</keyword>
<evidence type="ECO:0000256" key="2">
    <source>
        <dbReference type="ARBA" id="ARBA00004609"/>
    </source>
</evidence>
<feature type="compositionally biased region" description="Basic and acidic residues" evidence="8">
    <location>
        <begin position="239"/>
        <end position="250"/>
    </location>
</feature>
<dbReference type="GO" id="GO:0042783">
    <property type="term" value="P:symbiont-mediated evasion of host immune response"/>
    <property type="evidence" value="ECO:0007669"/>
    <property type="project" value="InterPro"/>
</dbReference>
<dbReference type="Pfam" id="PF00913">
    <property type="entry name" value="Trypan_glycop"/>
    <property type="match status" value="1"/>
</dbReference>
<dbReference type="VEuPathDB" id="TriTrypDB:Tb427_000355000"/>
<name>M4SUK0_9TRYP</name>
<feature type="signal peptide" evidence="9">
    <location>
        <begin position="1"/>
        <end position="24"/>
    </location>
</feature>
<dbReference type="InterPro" id="IPR027446">
    <property type="entry name" value="VSG_C_dom_sf"/>
</dbReference>
<feature type="region of interest" description="Disordered" evidence="8">
    <location>
        <begin position="451"/>
        <end position="483"/>
    </location>
</feature>
<feature type="compositionally biased region" description="Basic and acidic residues" evidence="8">
    <location>
        <begin position="309"/>
        <end position="318"/>
    </location>
</feature>
<sequence>MKALRQGLVIKLILLVVTSDMAAAAAGNSFLRTTWEPLCELAAKIAGYSSVEESKLTEANNAREKIIADQLRLAIFAAAGNTERAKNFAPFQAYVRKRRAPSAADFNTAIGKALAATHKLAFLQGNIAEFITLTATAHGSSTTNGCLEDAKGTSVIKGVTKLPKCGTKGVEPSAENTGQNALKAGTMFSRLTANKDEAVTADDTTVNCALSHRTGTSILKAQTLQDSLMMAGGHLYTDHSAGDTKVKEKPAITSPGKATGPAAYKEAYEAAYASENVQLSRSAEYNRKDPTQTPDDQDAQKAHKLYIKNDKSDFKETSDAPPAKSSLTSLYKSTDADQNSKTWKLIDEMPIPKSIFTTEKNGNQNLGSITDINDLLTILEHYSITNRVAAAETIETMRKAAEAASRKTKSAEEKQKECNAAGDDEGECDKLEKQGCVFNKDGKNGEKCTLSEEAKQKAAEQAAQETEGKDGKHDQQTHHTTGM</sequence>
<feature type="domain" description="Trypanosome variant surface glycoprotein A-type N-terminal" evidence="10">
    <location>
        <begin position="12"/>
        <end position="382"/>
    </location>
</feature>
<dbReference type="AlphaFoldDB" id="M4SUK0"/>
<keyword evidence="5" id="KW-0472">Membrane</keyword>
<dbReference type="Gene3D" id="3.90.150.10">
    <property type="entry name" value="Variant Surface Glycoprotein, subunit A domain 1"/>
    <property type="match status" value="1"/>
</dbReference>
<dbReference type="GO" id="GO:0098552">
    <property type="term" value="C:side of membrane"/>
    <property type="evidence" value="ECO:0007669"/>
    <property type="project" value="UniProtKB-KW"/>
</dbReference>
<evidence type="ECO:0000256" key="4">
    <source>
        <dbReference type="ARBA" id="ARBA00022622"/>
    </source>
</evidence>
<evidence type="ECO:0000313" key="11">
    <source>
        <dbReference type="EMBL" id="AGH60028.1"/>
    </source>
</evidence>
<feature type="region of interest" description="Disordered" evidence="8">
    <location>
        <begin position="309"/>
        <end position="333"/>
    </location>
</feature>
<evidence type="ECO:0000256" key="9">
    <source>
        <dbReference type="SAM" id="SignalP"/>
    </source>
</evidence>
<dbReference type="InterPro" id="IPR001812">
    <property type="entry name" value="Trypano_VSG_A_N_dom"/>
</dbReference>
<dbReference type="EMBL" id="KC612597">
    <property type="protein sequence ID" value="AGH60028.1"/>
    <property type="molecule type" value="Genomic_DNA"/>
</dbReference>
<feature type="compositionally biased region" description="Basic and acidic residues" evidence="8">
    <location>
        <begin position="466"/>
        <end position="477"/>
    </location>
</feature>
<keyword evidence="9" id="KW-0732">Signal</keyword>
<keyword evidence="6" id="KW-0325">Glycoprotein</keyword>
<evidence type="ECO:0000259" key="10">
    <source>
        <dbReference type="Pfam" id="PF00913"/>
    </source>
</evidence>
<comment type="subcellular location">
    <subcellularLocation>
        <location evidence="2">Cell membrane</location>
        <topology evidence="2">Lipid-anchor</topology>
        <topology evidence="2">GPI-anchor</topology>
    </subcellularLocation>
</comment>
<protein>
    <submittedName>
        <fullName evidence="11">Variant surface glycoprotein 1088</fullName>
    </submittedName>
</protein>
<evidence type="ECO:0000256" key="1">
    <source>
        <dbReference type="ARBA" id="ARBA00002523"/>
    </source>
</evidence>
<dbReference type="SUPFAM" id="SSF58087">
    <property type="entry name" value="Variant surface glycoprotein (N-terminal domain)"/>
    <property type="match status" value="1"/>
</dbReference>
<reference evidence="11" key="2">
    <citation type="journal article" date="2014" name="Mol. Biochem. Parasitol.">
        <title>Capturing the variant surface glycoprotein repertoire (the VSGnome) of Trypanosoma brucei Lister 427.</title>
        <authorList>
            <person name="Cross G.A."/>
            <person name="Kim H.S."/>
            <person name="Wickstead B."/>
        </authorList>
    </citation>
    <scope>NUCLEOTIDE SEQUENCE</scope>
    <source>
        <strain evidence="11">Lister 427</strain>
    </source>
</reference>
<accession>M4SUK0</accession>
<dbReference type="Gene3D" id="1.10.470.10">
    <property type="entry name" value="Variant Surface Glycoprotein, subunit A, domain 2"/>
    <property type="match status" value="1"/>
</dbReference>
<keyword evidence="3" id="KW-1003">Cell membrane</keyword>
<dbReference type="VEuPathDB" id="TriTrypDB:Tb927.5.5400"/>
<dbReference type="SUPFAM" id="SSF118251">
    <property type="entry name" value="Variant surface glycoprotein MITAT 1.2, VSG 221, C-terminal domain"/>
    <property type="match status" value="1"/>
</dbReference>
<feature type="region of interest" description="Disordered" evidence="8">
    <location>
        <begin position="404"/>
        <end position="426"/>
    </location>
</feature>
<organism evidence="11">
    <name type="scientific">Trypanosoma brucei</name>
    <dbReference type="NCBI Taxonomy" id="5691"/>
    <lineage>
        <taxon>Eukaryota</taxon>
        <taxon>Discoba</taxon>
        <taxon>Euglenozoa</taxon>
        <taxon>Kinetoplastea</taxon>
        <taxon>Metakinetoplastina</taxon>
        <taxon>Trypanosomatida</taxon>
        <taxon>Trypanosomatidae</taxon>
        <taxon>Trypanosoma</taxon>
    </lineage>
</organism>
<reference evidence="11" key="1">
    <citation type="submission" date="2013-02" db="EMBL/GenBank/DDBJ databases">
        <authorList>
            <person name="Cross G.A.M."/>
            <person name="Kim H.-S."/>
            <person name="Wickstead B."/>
        </authorList>
    </citation>
    <scope>NUCLEOTIDE SEQUENCE</scope>
    <source>
        <strain evidence="11">Lister 427</strain>
    </source>
</reference>
<comment type="function">
    <text evidence="1">VSG forms a coat on the surface of the parasite. The trypanosome evades the immune response of the host by expressing a series of antigenically distinct VSGs from an estimated 1000 VSG genes.</text>
</comment>
<evidence type="ECO:0000256" key="5">
    <source>
        <dbReference type="ARBA" id="ARBA00023136"/>
    </source>
</evidence>
<feature type="chain" id="PRO_5004057342" evidence="9">
    <location>
        <begin position="25"/>
        <end position="483"/>
    </location>
</feature>
<evidence type="ECO:0000256" key="7">
    <source>
        <dbReference type="ARBA" id="ARBA00023288"/>
    </source>
</evidence>
<keyword evidence="4" id="KW-0336">GPI-anchor</keyword>